<evidence type="ECO:0000259" key="11">
    <source>
        <dbReference type="PROSITE" id="PS51855"/>
    </source>
</evidence>
<dbReference type="SUPFAM" id="SSF53927">
    <property type="entry name" value="Cytidine deaminase-like"/>
    <property type="match status" value="1"/>
</dbReference>
<keyword evidence="13" id="KW-1185">Reference proteome</keyword>
<keyword evidence="5 10" id="KW-0658">Purine biosynthesis</keyword>
<dbReference type="SMART" id="SM00851">
    <property type="entry name" value="MGS"/>
    <property type="match status" value="1"/>
</dbReference>
<organism evidence="12 13">
    <name type="scientific">Parasphaerochaeta coccoides (strain ATCC BAA-1237 / DSM 17374 / SPN1)</name>
    <name type="common">Sphaerochaeta coccoides</name>
    <dbReference type="NCBI Taxonomy" id="760011"/>
    <lineage>
        <taxon>Bacteria</taxon>
        <taxon>Pseudomonadati</taxon>
        <taxon>Spirochaetota</taxon>
        <taxon>Spirochaetia</taxon>
        <taxon>Spirochaetales</taxon>
        <taxon>Sphaerochaetaceae</taxon>
        <taxon>Parasphaerochaeta</taxon>
    </lineage>
</organism>
<dbReference type="NCBIfam" id="TIGR00355">
    <property type="entry name" value="purH"/>
    <property type="match status" value="1"/>
</dbReference>
<evidence type="ECO:0000256" key="1">
    <source>
        <dbReference type="ARBA" id="ARBA00004844"/>
    </source>
</evidence>
<gene>
    <name evidence="10" type="primary">purH</name>
    <name evidence="12" type="ordered locus">Spico_1767</name>
</gene>
<dbReference type="PANTHER" id="PTHR11692:SF0">
    <property type="entry name" value="BIFUNCTIONAL PURINE BIOSYNTHESIS PROTEIN ATIC"/>
    <property type="match status" value="1"/>
</dbReference>
<evidence type="ECO:0000313" key="13">
    <source>
        <dbReference type="Proteomes" id="UP000007939"/>
    </source>
</evidence>
<name>F4GLD3_PARC1</name>
<comment type="pathway">
    <text evidence="2 10">Purine metabolism; IMP biosynthesis via de novo pathway; 5-formamido-1-(5-phospho-D-ribosyl)imidazole-4-carboxamide from 5-amino-1-(5-phospho-D-ribosyl)imidazole-4-carboxamide (10-formyl THF route): step 1/1.</text>
</comment>
<dbReference type="PROSITE" id="PS51855">
    <property type="entry name" value="MGS"/>
    <property type="match status" value="1"/>
</dbReference>
<evidence type="ECO:0000256" key="7">
    <source>
        <dbReference type="ARBA" id="ARBA00023268"/>
    </source>
</evidence>
<keyword evidence="4 10" id="KW-0808">Transferase</keyword>
<dbReference type="SUPFAM" id="SSF52335">
    <property type="entry name" value="Methylglyoxal synthase-like"/>
    <property type="match status" value="1"/>
</dbReference>
<dbReference type="HAMAP" id="MF_00139">
    <property type="entry name" value="PurH"/>
    <property type="match status" value="1"/>
</dbReference>
<dbReference type="KEGG" id="scc:Spico_1767"/>
<dbReference type="eggNOG" id="COG0138">
    <property type="taxonomic scope" value="Bacteria"/>
</dbReference>
<comment type="catalytic activity">
    <reaction evidence="9 10">
        <text>IMP + H2O = 5-formamido-1-(5-phospho-D-ribosyl)imidazole-4-carboxamide</text>
        <dbReference type="Rhea" id="RHEA:18445"/>
        <dbReference type="ChEBI" id="CHEBI:15377"/>
        <dbReference type="ChEBI" id="CHEBI:58053"/>
        <dbReference type="ChEBI" id="CHEBI:58467"/>
        <dbReference type="EC" id="3.5.4.10"/>
    </reaction>
</comment>
<dbReference type="CDD" id="cd01421">
    <property type="entry name" value="IMPCH"/>
    <property type="match status" value="1"/>
</dbReference>
<evidence type="ECO:0000256" key="6">
    <source>
        <dbReference type="ARBA" id="ARBA00022801"/>
    </source>
</evidence>
<proteinExistence type="inferred from homology"/>
<dbReference type="PIRSF" id="PIRSF000414">
    <property type="entry name" value="AICARFT_IMPCHas"/>
    <property type="match status" value="1"/>
</dbReference>
<dbReference type="InterPro" id="IPR016193">
    <property type="entry name" value="Cytidine_deaminase-like"/>
</dbReference>
<evidence type="ECO:0000256" key="2">
    <source>
        <dbReference type="ARBA" id="ARBA00004954"/>
    </source>
</evidence>
<dbReference type="FunFam" id="3.40.140.20:FF:000001">
    <property type="entry name" value="Bifunctional purine biosynthesis protein PurH"/>
    <property type="match status" value="1"/>
</dbReference>
<dbReference type="HOGENOM" id="CLU_016316_5_2_12"/>
<dbReference type="OrthoDB" id="9802065at2"/>
<evidence type="ECO:0000256" key="5">
    <source>
        <dbReference type="ARBA" id="ARBA00022755"/>
    </source>
</evidence>
<accession>F4GLD3</accession>
<dbReference type="NCBIfam" id="NF002049">
    <property type="entry name" value="PRK00881.1"/>
    <property type="match status" value="1"/>
</dbReference>
<protein>
    <recommendedName>
        <fullName evidence="10">Bifunctional purine biosynthesis protein PurH</fullName>
    </recommendedName>
    <domain>
        <recommendedName>
            <fullName evidence="10">Phosphoribosylaminoimidazolecarboxamide formyltransferase</fullName>
            <ecNumber evidence="10">2.1.2.3</ecNumber>
        </recommendedName>
        <alternativeName>
            <fullName evidence="10">AICAR transformylase</fullName>
        </alternativeName>
    </domain>
    <domain>
        <recommendedName>
            <fullName evidence="10">IMP cyclohydrolase</fullName>
            <ecNumber evidence="10">3.5.4.10</ecNumber>
        </recommendedName>
        <alternativeName>
            <fullName evidence="10">ATIC</fullName>
        </alternativeName>
        <alternativeName>
            <fullName evidence="10">IMP synthase</fullName>
        </alternativeName>
        <alternativeName>
            <fullName evidence="10">Inosinicase</fullName>
        </alternativeName>
    </domain>
</protein>
<dbReference type="InterPro" id="IPR024051">
    <property type="entry name" value="AICAR_Tfase_dup_dom_sf"/>
</dbReference>
<dbReference type="Gene3D" id="3.40.140.20">
    <property type="match status" value="2"/>
</dbReference>
<dbReference type="GO" id="GO:0006189">
    <property type="term" value="P:'de novo' IMP biosynthetic process"/>
    <property type="evidence" value="ECO:0007669"/>
    <property type="project" value="UniProtKB-UniRule"/>
</dbReference>
<dbReference type="EC" id="3.5.4.10" evidence="10"/>
<evidence type="ECO:0000256" key="10">
    <source>
        <dbReference type="HAMAP-Rule" id="MF_00139"/>
    </source>
</evidence>
<sequence length="518" mass="56272">MNKTPVTITRALLSVSDKSGLLELAEALHDRHVELISTGGTAHTLRKHGLPVKDVAEITCFPEMMDGRVKTLHPLIHGGILGLRDDEGHVKAAKDAHIGWIDLVVCNLYPFEKTINKPGVELDEAIENIDIGGPSMIRAAAKNMGWTAVLTSPDQYPAFIEEFSRYGQISFASRRELTAAAFRHTAQYDTLIQSYLTDEPFPETLSLTWRKSYPLRYGENPHQTAAVYQSVEPPTQRDGVSLLDAKVLNGKELSYNNLNDADGAVLTVREFTAPACVVVKHATPCGVSISDDIATAVDQAFMADELSAYGGIVAINRPCTVEVAKYFSQKFIEVFLAPSYEEDALEVLRKKKALRVLALGDIPPLSPHLVCRPISGGLLVQERDMTDLMPDDVHVVTKVQPTSAQLSDLLFGWKVIKHVRSNAILLARDTTTVGIGGGQVSRVDAVKIAISKAKDTHGAVLVSDAFFPFRDSIDVLKGTGITAVIQPGGSIRDQEVIDACDEAGIAMVFTGGIRGFLH</sequence>
<dbReference type="Proteomes" id="UP000007939">
    <property type="component" value="Chromosome"/>
</dbReference>
<keyword evidence="7 10" id="KW-0511">Multifunctional enzyme</keyword>
<comment type="similarity">
    <text evidence="3 10">Belongs to the PurH family.</text>
</comment>
<dbReference type="RefSeq" id="WP_013740358.1">
    <property type="nucleotide sequence ID" value="NC_015436.1"/>
</dbReference>
<dbReference type="GO" id="GO:0003937">
    <property type="term" value="F:IMP cyclohydrolase activity"/>
    <property type="evidence" value="ECO:0007669"/>
    <property type="project" value="UniProtKB-UniRule"/>
</dbReference>
<dbReference type="InterPro" id="IPR002695">
    <property type="entry name" value="PurH-like"/>
</dbReference>
<dbReference type="Gene3D" id="3.40.50.1380">
    <property type="entry name" value="Methylglyoxal synthase-like domain"/>
    <property type="match status" value="1"/>
</dbReference>
<dbReference type="GO" id="GO:0004643">
    <property type="term" value="F:phosphoribosylaminoimidazolecarboxamide formyltransferase activity"/>
    <property type="evidence" value="ECO:0007669"/>
    <property type="project" value="UniProtKB-UniRule"/>
</dbReference>
<dbReference type="STRING" id="760011.Spico_1767"/>
<dbReference type="InterPro" id="IPR036914">
    <property type="entry name" value="MGS-like_dom_sf"/>
</dbReference>
<dbReference type="EMBL" id="CP002659">
    <property type="protein sequence ID" value="AEC02965.1"/>
    <property type="molecule type" value="Genomic_DNA"/>
</dbReference>
<keyword evidence="6 10" id="KW-0378">Hydrolase</keyword>
<dbReference type="UniPathway" id="UPA00074">
    <property type="reaction ID" value="UER00133"/>
</dbReference>
<evidence type="ECO:0000256" key="3">
    <source>
        <dbReference type="ARBA" id="ARBA00007667"/>
    </source>
</evidence>
<comment type="pathway">
    <text evidence="1 10">Purine metabolism; IMP biosynthesis via de novo pathway; IMP from 5-formamido-1-(5-phospho-D-ribosyl)imidazole-4-carboxamide: step 1/1.</text>
</comment>
<dbReference type="InterPro" id="IPR011607">
    <property type="entry name" value="MGS-like_dom"/>
</dbReference>
<reference evidence="12 13" key="2">
    <citation type="journal article" date="2012" name="Stand. Genomic Sci.">
        <title>Complete genome sequence of the termite hindgut bacterium Spirochaeta coccoides type strain (SPN1(T)), reclassification in the genus Sphaerochaeta as Sphaerochaeta coccoides comb. nov. and emendations of the family Spirochaetaceae and the genus Sphaerochaeta.</title>
        <authorList>
            <person name="Abt B."/>
            <person name="Han C."/>
            <person name="Scheuner C."/>
            <person name="Lu M."/>
            <person name="Lapidus A."/>
            <person name="Nolan M."/>
            <person name="Lucas S."/>
            <person name="Hammon N."/>
            <person name="Deshpande S."/>
            <person name="Cheng J.F."/>
            <person name="Tapia R."/>
            <person name="Goodwin L.A."/>
            <person name="Pitluck S."/>
            <person name="Liolios K."/>
            <person name="Pagani I."/>
            <person name="Ivanova N."/>
            <person name="Mavromatis K."/>
            <person name="Mikhailova N."/>
            <person name="Huntemann M."/>
            <person name="Pati A."/>
            <person name="Chen A."/>
            <person name="Palaniappan K."/>
            <person name="Land M."/>
            <person name="Hauser L."/>
            <person name="Brambilla E.M."/>
            <person name="Rohde M."/>
            <person name="Spring S."/>
            <person name="Gronow S."/>
            <person name="Goker M."/>
            <person name="Woyke T."/>
            <person name="Bristow J."/>
            <person name="Eisen J.A."/>
            <person name="Markowitz V."/>
            <person name="Hugenholtz P."/>
            <person name="Kyrpides N.C."/>
            <person name="Klenk H.P."/>
            <person name="Detter J.C."/>
        </authorList>
    </citation>
    <scope>NUCLEOTIDE SEQUENCE [LARGE SCALE GENOMIC DNA]</scope>
    <source>
        <strain evidence="13">ATCC BAA-1237 / DSM 17374 / SPN1</strain>
    </source>
</reference>
<dbReference type="PANTHER" id="PTHR11692">
    <property type="entry name" value="BIFUNCTIONAL PURINE BIOSYNTHESIS PROTEIN PURH"/>
    <property type="match status" value="1"/>
</dbReference>
<comment type="domain">
    <text evidence="10">The IMP cyclohydrolase activity resides in the N-terminal region.</text>
</comment>
<dbReference type="SMART" id="SM00798">
    <property type="entry name" value="AICARFT_IMPCHas"/>
    <property type="match status" value="1"/>
</dbReference>
<dbReference type="Pfam" id="PF01808">
    <property type="entry name" value="AICARFT_IMPCHas"/>
    <property type="match status" value="1"/>
</dbReference>
<dbReference type="Pfam" id="PF02142">
    <property type="entry name" value="MGS"/>
    <property type="match status" value="1"/>
</dbReference>
<evidence type="ECO:0000313" key="12">
    <source>
        <dbReference type="EMBL" id="AEC02965.1"/>
    </source>
</evidence>
<evidence type="ECO:0000256" key="9">
    <source>
        <dbReference type="ARBA" id="ARBA00050687"/>
    </source>
</evidence>
<evidence type="ECO:0000256" key="4">
    <source>
        <dbReference type="ARBA" id="ARBA00022679"/>
    </source>
</evidence>
<dbReference type="EC" id="2.1.2.3" evidence="10"/>
<dbReference type="AlphaFoldDB" id="F4GLD3"/>
<dbReference type="FunFam" id="3.40.50.1380:FF:000001">
    <property type="entry name" value="Bifunctional purine biosynthesis protein PurH"/>
    <property type="match status" value="1"/>
</dbReference>
<dbReference type="GO" id="GO:0005829">
    <property type="term" value="C:cytosol"/>
    <property type="evidence" value="ECO:0007669"/>
    <property type="project" value="TreeGrafter"/>
</dbReference>
<comment type="catalytic activity">
    <reaction evidence="8 10">
        <text>(6R)-10-formyltetrahydrofolate + 5-amino-1-(5-phospho-beta-D-ribosyl)imidazole-4-carboxamide = 5-formamido-1-(5-phospho-D-ribosyl)imidazole-4-carboxamide + (6S)-5,6,7,8-tetrahydrofolate</text>
        <dbReference type="Rhea" id="RHEA:22192"/>
        <dbReference type="ChEBI" id="CHEBI:57453"/>
        <dbReference type="ChEBI" id="CHEBI:58467"/>
        <dbReference type="ChEBI" id="CHEBI:58475"/>
        <dbReference type="ChEBI" id="CHEBI:195366"/>
        <dbReference type="EC" id="2.1.2.3"/>
    </reaction>
</comment>
<evidence type="ECO:0000256" key="8">
    <source>
        <dbReference type="ARBA" id="ARBA00050488"/>
    </source>
</evidence>
<feature type="domain" description="MGS-like" evidence="11">
    <location>
        <begin position="2"/>
        <end position="151"/>
    </location>
</feature>
<reference evidence="13" key="1">
    <citation type="submission" date="2011-04" db="EMBL/GenBank/DDBJ databases">
        <title>The complete genome of Spirochaeta coccoides DSM 17374.</title>
        <authorList>
            <person name="Lucas S."/>
            <person name="Copeland A."/>
            <person name="Lapidus A."/>
            <person name="Bruce D."/>
            <person name="Goodwin L."/>
            <person name="Pitluck S."/>
            <person name="Peters L."/>
            <person name="Kyrpides N."/>
            <person name="Mavromatis K."/>
            <person name="Pagani I."/>
            <person name="Ivanova N."/>
            <person name="Ovchinnikova G."/>
            <person name="Lu M."/>
            <person name="Detter J.C."/>
            <person name="Tapia R."/>
            <person name="Han C."/>
            <person name="Land M."/>
            <person name="Hauser L."/>
            <person name="Markowitz V."/>
            <person name="Cheng J.-F."/>
            <person name="Hugenholtz P."/>
            <person name="Woyke T."/>
            <person name="Wu D."/>
            <person name="Spring S."/>
            <person name="Schroeder M."/>
            <person name="Brambilla E."/>
            <person name="Klenk H.-P."/>
            <person name="Eisen J.A."/>
        </authorList>
    </citation>
    <scope>NUCLEOTIDE SEQUENCE [LARGE SCALE GENOMIC DNA]</scope>
    <source>
        <strain evidence="13">ATCC BAA-1237 / DSM 17374 / SPN1</strain>
    </source>
</reference>